<dbReference type="EMBL" id="CP015249">
    <property type="protein sequence ID" value="ANB18320.1"/>
    <property type="molecule type" value="Genomic_DNA"/>
</dbReference>
<evidence type="ECO:0000313" key="3">
    <source>
        <dbReference type="Proteomes" id="UP000076830"/>
    </source>
</evidence>
<feature type="transmembrane region" description="Helical" evidence="1">
    <location>
        <begin position="174"/>
        <end position="197"/>
    </location>
</feature>
<reference evidence="2 3" key="1">
    <citation type="submission" date="2016-04" db="EMBL/GenBank/DDBJ databases">
        <title>Complete genome sequence of Dokdonella koreensis DS-123T.</title>
        <authorList>
            <person name="Kim J.F."/>
            <person name="Lee H."/>
            <person name="Kwak M.-J."/>
        </authorList>
    </citation>
    <scope>NUCLEOTIDE SEQUENCE [LARGE SCALE GENOMIC DNA]</scope>
    <source>
        <strain evidence="2 3">DS-123</strain>
    </source>
</reference>
<dbReference type="AlphaFoldDB" id="A0A160DVU7"/>
<accession>A0A160DVU7</accession>
<dbReference type="STRING" id="1300342.I596_2310"/>
<dbReference type="OrthoDB" id="1689651at2"/>
<dbReference type="Pfam" id="PF06166">
    <property type="entry name" value="DUF979"/>
    <property type="match status" value="1"/>
</dbReference>
<sequence length="323" mass="33649">MLRIEYLYALIAALLACTALFNLRERRFAMAAFWVILAAPFALGDTILAAARDGLAWPSQAAGIGVIALGLLAAGGRLGSEPDTAEAAAERRAAARRLGNRLFWPALSIPVLTLALFFGGGHLGWNGRPLLDPKALTLSALALASLIALGAALRVTRAPPLQALGEGRRLVDALGWAILLPMVLATLGGVFAATGVGEAVAELIGMVIPTGNRIACLLAFAFGMVFFTVIMGNAFAAFPVMMAGIGLPLLIRQHGADPALLGAVGMLTGYCGTLLTPMAANFNIVPAVLLELPDQHAVIRAQIGTALPLLAFNIALMAWLVFR</sequence>
<name>A0A160DVU7_9GAMM</name>
<evidence type="ECO:0000256" key="1">
    <source>
        <dbReference type="SAM" id="Phobius"/>
    </source>
</evidence>
<gene>
    <name evidence="2" type="ORF">I596_2310</name>
</gene>
<protein>
    <submittedName>
        <fullName evidence="2">Membrane protein</fullName>
    </submittedName>
</protein>
<dbReference type="KEGG" id="dko:I596_2310"/>
<evidence type="ECO:0000313" key="2">
    <source>
        <dbReference type="EMBL" id="ANB18320.1"/>
    </source>
</evidence>
<dbReference type="PROSITE" id="PS51257">
    <property type="entry name" value="PROKAR_LIPOPROTEIN"/>
    <property type="match status" value="1"/>
</dbReference>
<dbReference type="PATRIC" id="fig|1300342.3.peg.2253"/>
<feature type="transmembrane region" description="Helical" evidence="1">
    <location>
        <begin position="259"/>
        <end position="279"/>
    </location>
</feature>
<feature type="transmembrane region" description="Helical" evidence="1">
    <location>
        <begin position="217"/>
        <end position="247"/>
    </location>
</feature>
<proteinExistence type="predicted"/>
<keyword evidence="3" id="KW-1185">Reference proteome</keyword>
<feature type="transmembrane region" description="Helical" evidence="1">
    <location>
        <begin position="102"/>
        <end position="123"/>
    </location>
</feature>
<keyword evidence="1" id="KW-1133">Transmembrane helix</keyword>
<feature type="transmembrane region" description="Helical" evidence="1">
    <location>
        <begin position="57"/>
        <end position="74"/>
    </location>
</feature>
<keyword evidence="1" id="KW-0812">Transmembrane</keyword>
<feature type="transmembrane region" description="Helical" evidence="1">
    <location>
        <begin position="30"/>
        <end position="51"/>
    </location>
</feature>
<dbReference type="InterPro" id="IPR009323">
    <property type="entry name" value="DUF979"/>
</dbReference>
<feature type="transmembrane region" description="Helical" evidence="1">
    <location>
        <begin position="6"/>
        <end position="23"/>
    </location>
</feature>
<feature type="transmembrane region" description="Helical" evidence="1">
    <location>
        <begin position="135"/>
        <end position="153"/>
    </location>
</feature>
<feature type="transmembrane region" description="Helical" evidence="1">
    <location>
        <begin position="299"/>
        <end position="322"/>
    </location>
</feature>
<dbReference type="Proteomes" id="UP000076830">
    <property type="component" value="Chromosome"/>
</dbReference>
<keyword evidence="1" id="KW-0472">Membrane</keyword>
<dbReference type="RefSeq" id="WP_067647592.1">
    <property type="nucleotide sequence ID" value="NZ_CP015249.1"/>
</dbReference>
<organism evidence="2 3">
    <name type="scientific">Dokdonella koreensis DS-123</name>
    <dbReference type="NCBI Taxonomy" id="1300342"/>
    <lineage>
        <taxon>Bacteria</taxon>
        <taxon>Pseudomonadati</taxon>
        <taxon>Pseudomonadota</taxon>
        <taxon>Gammaproteobacteria</taxon>
        <taxon>Lysobacterales</taxon>
        <taxon>Rhodanobacteraceae</taxon>
        <taxon>Dokdonella</taxon>
    </lineage>
</organism>